<evidence type="ECO:0000313" key="3">
    <source>
        <dbReference type="Proteomes" id="UP001412067"/>
    </source>
</evidence>
<keyword evidence="1" id="KW-1133">Transmembrane helix</keyword>
<reference evidence="2 3" key="1">
    <citation type="journal article" date="2022" name="Nat. Plants">
        <title>Genomes of leafy and leafless Platanthera orchids illuminate the evolution of mycoheterotrophy.</title>
        <authorList>
            <person name="Li M.H."/>
            <person name="Liu K.W."/>
            <person name="Li Z."/>
            <person name="Lu H.C."/>
            <person name="Ye Q.L."/>
            <person name="Zhang D."/>
            <person name="Wang J.Y."/>
            <person name="Li Y.F."/>
            <person name="Zhong Z.M."/>
            <person name="Liu X."/>
            <person name="Yu X."/>
            <person name="Liu D.K."/>
            <person name="Tu X.D."/>
            <person name="Liu B."/>
            <person name="Hao Y."/>
            <person name="Liao X.Y."/>
            <person name="Jiang Y.T."/>
            <person name="Sun W.H."/>
            <person name="Chen J."/>
            <person name="Chen Y.Q."/>
            <person name="Ai Y."/>
            <person name="Zhai J.W."/>
            <person name="Wu S.S."/>
            <person name="Zhou Z."/>
            <person name="Hsiao Y.Y."/>
            <person name="Wu W.L."/>
            <person name="Chen Y.Y."/>
            <person name="Lin Y.F."/>
            <person name="Hsu J.L."/>
            <person name="Li C.Y."/>
            <person name="Wang Z.W."/>
            <person name="Zhao X."/>
            <person name="Zhong W.Y."/>
            <person name="Ma X.K."/>
            <person name="Ma L."/>
            <person name="Huang J."/>
            <person name="Chen G.Z."/>
            <person name="Huang M.Z."/>
            <person name="Huang L."/>
            <person name="Peng D.H."/>
            <person name="Luo Y.B."/>
            <person name="Zou S.Q."/>
            <person name="Chen S.P."/>
            <person name="Lan S."/>
            <person name="Tsai W.C."/>
            <person name="Van de Peer Y."/>
            <person name="Liu Z.J."/>
        </authorList>
    </citation>
    <scope>NUCLEOTIDE SEQUENCE [LARGE SCALE GENOMIC DNA]</scope>
    <source>
        <strain evidence="2">Lor288</strain>
    </source>
</reference>
<evidence type="ECO:0000256" key="1">
    <source>
        <dbReference type="SAM" id="Phobius"/>
    </source>
</evidence>
<keyword evidence="1" id="KW-0812">Transmembrane</keyword>
<feature type="transmembrane region" description="Helical" evidence="1">
    <location>
        <begin position="12"/>
        <end position="33"/>
    </location>
</feature>
<sequence>MSGSSSWTQSGLLRFVFSLSPLSIVNSLYGFVWQTEPSRTKSNHCPPIRRLDTALSLLHAEIAGSPLVFHILFYFRFSFEAFTSKSLQFIDKCGSVTSQSSSALRIPRGHGPRPAAGSAPSSNNSAYAAKFPTAVCLSATHQRLTESSIDMHNPAICKTNKYPAHESLTLSSVSVAASIFALAATMQARIVVKEGSSPVKLDSIQLKDWI</sequence>
<dbReference type="EMBL" id="JBBWWR010000017">
    <property type="protein sequence ID" value="KAK8945408.1"/>
    <property type="molecule type" value="Genomic_DNA"/>
</dbReference>
<comment type="caution">
    <text evidence="2">The sequence shown here is derived from an EMBL/GenBank/DDBJ whole genome shotgun (WGS) entry which is preliminary data.</text>
</comment>
<keyword evidence="1" id="KW-0472">Membrane</keyword>
<gene>
    <name evidence="2" type="ORF">KSP40_PGU021255</name>
</gene>
<evidence type="ECO:0008006" key="4">
    <source>
        <dbReference type="Google" id="ProtNLM"/>
    </source>
</evidence>
<name>A0ABR2LMA2_9ASPA</name>
<organism evidence="2 3">
    <name type="scientific">Platanthera guangdongensis</name>
    <dbReference type="NCBI Taxonomy" id="2320717"/>
    <lineage>
        <taxon>Eukaryota</taxon>
        <taxon>Viridiplantae</taxon>
        <taxon>Streptophyta</taxon>
        <taxon>Embryophyta</taxon>
        <taxon>Tracheophyta</taxon>
        <taxon>Spermatophyta</taxon>
        <taxon>Magnoliopsida</taxon>
        <taxon>Liliopsida</taxon>
        <taxon>Asparagales</taxon>
        <taxon>Orchidaceae</taxon>
        <taxon>Orchidoideae</taxon>
        <taxon>Orchideae</taxon>
        <taxon>Orchidinae</taxon>
        <taxon>Platanthera</taxon>
    </lineage>
</organism>
<feature type="transmembrane region" description="Helical" evidence="1">
    <location>
        <begin position="53"/>
        <end position="75"/>
    </location>
</feature>
<keyword evidence="3" id="KW-1185">Reference proteome</keyword>
<proteinExistence type="predicted"/>
<evidence type="ECO:0000313" key="2">
    <source>
        <dbReference type="EMBL" id="KAK8945408.1"/>
    </source>
</evidence>
<dbReference type="Proteomes" id="UP001412067">
    <property type="component" value="Unassembled WGS sequence"/>
</dbReference>
<protein>
    <recommendedName>
        <fullName evidence="4">NADH dehydrogenase subunit 6</fullName>
    </recommendedName>
</protein>
<accession>A0ABR2LMA2</accession>